<keyword evidence="5 7" id="KW-1133">Transmembrane helix</keyword>
<feature type="domain" description="Mechanosensitive ion channel transmembrane helices 2/3" evidence="9">
    <location>
        <begin position="57"/>
        <end position="99"/>
    </location>
</feature>
<dbReference type="GO" id="GO:0005886">
    <property type="term" value="C:plasma membrane"/>
    <property type="evidence" value="ECO:0007669"/>
    <property type="project" value="UniProtKB-SubCell"/>
</dbReference>
<dbReference type="SUPFAM" id="SSF50182">
    <property type="entry name" value="Sm-like ribonucleoproteins"/>
    <property type="match status" value="1"/>
</dbReference>
<dbReference type="EMBL" id="JGZN01000007">
    <property type="protein sequence ID" value="KFI92701.1"/>
    <property type="molecule type" value="Genomic_DNA"/>
</dbReference>
<feature type="transmembrane region" description="Helical" evidence="7">
    <location>
        <begin position="78"/>
        <end position="98"/>
    </location>
</feature>
<evidence type="ECO:0000259" key="9">
    <source>
        <dbReference type="Pfam" id="PF21088"/>
    </source>
</evidence>
<dbReference type="Gene3D" id="1.10.287.1260">
    <property type="match status" value="1"/>
</dbReference>
<comment type="caution">
    <text evidence="10">The sequence shown here is derived from an EMBL/GenBank/DDBJ whole genome shotgun (WGS) entry which is preliminary data.</text>
</comment>
<evidence type="ECO:0000313" key="11">
    <source>
        <dbReference type="Proteomes" id="UP000029066"/>
    </source>
</evidence>
<dbReference type="AlphaFoldDB" id="A0A087DB01"/>
<evidence type="ECO:0000259" key="8">
    <source>
        <dbReference type="Pfam" id="PF00924"/>
    </source>
</evidence>
<keyword evidence="4 7" id="KW-0812">Transmembrane</keyword>
<keyword evidence="6 7" id="KW-0472">Membrane</keyword>
<evidence type="ECO:0000256" key="6">
    <source>
        <dbReference type="ARBA" id="ARBA00023136"/>
    </source>
</evidence>
<evidence type="ECO:0000256" key="3">
    <source>
        <dbReference type="ARBA" id="ARBA00022475"/>
    </source>
</evidence>
<evidence type="ECO:0000256" key="7">
    <source>
        <dbReference type="SAM" id="Phobius"/>
    </source>
</evidence>
<evidence type="ECO:0000256" key="1">
    <source>
        <dbReference type="ARBA" id="ARBA00004651"/>
    </source>
</evidence>
<feature type="transmembrane region" description="Helical" evidence="7">
    <location>
        <begin position="52"/>
        <end position="72"/>
    </location>
</feature>
<evidence type="ECO:0000256" key="2">
    <source>
        <dbReference type="ARBA" id="ARBA00008017"/>
    </source>
</evidence>
<protein>
    <submittedName>
        <fullName evidence="10">Transporter, small conductance mechanosensitive ion channel MscS family protein</fullName>
    </submittedName>
</protein>
<dbReference type="InterPro" id="IPR049142">
    <property type="entry name" value="MS_channel_1st"/>
</dbReference>
<keyword evidence="3" id="KW-1003">Cell membrane</keyword>
<feature type="domain" description="Mechanosensitive ion channel MscS" evidence="8">
    <location>
        <begin position="100"/>
        <end position="161"/>
    </location>
</feature>
<reference evidence="10 11" key="1">
    <citation type="submission" date="2014-03" db="EMBL/GenBank/DDBJ databases">
        <title>Genomics of Bifidobacteria.</title>
        <authorList>
            <person name="Ventura M."/>
            <person name="Milani C."/>
            <person name="Lugli G.A."/>
        </authorList>
    </citation>
    <scope>NUCLEOTIDE SEQUENCE [LARGE SCALE GENOMIC DNA]</scope>
    <source>
        <strain evidence="10 11">DSM 23967</strain>
    </source>
</reference>
<evidence type="ECO:0000256" key="4">
    <source>
        <dbReference type="ARBA" id="ARBA00022692"/>
    </source>
</evidence>
<dbReference type="OrthoDB" id="9775207at2"/>
<sequence>MGDFETTVAQWFQANTGRLIWLILMIVVAFAADRVLSRLLRTVLDNSQIPSASIFVNLTRVLIWVAAIAMVLQPVFGINPTTLVTALGVGGVALSLGLKDTIANVIGGFGLMLGRVIQPGDLVTVQGVTGVVHDITWRHTAVRTRGGDIMVIPNSVLNTAALTKLAPLSESMTSLEFTAKASSDPSEVSRNILALVTPAIADLTLEGQPPLVKFTGFSPYGMTGEVLLFARQGVLLSTIRDKAARAIAESDQQYLVEDGGSSDNL</sequence>
<feature type="transmembrane region" description="Helical" evidence="7">
    <location>
        <begin position="20"/>
        <end position="40"/>
    </location>
</feature>
<dbReference type="Gene3D" id="2.30.30.60">
    <property type="match status" value="1"/>
</dbReference>
<dbReference type="Pfam" id="PF21088">
    <property type="entry name" value="MS_channel_1st"/>
    <property type="match status" value="1"/>
</dbReference>
<dbReference type="InterPro" id="IPR023408">
    <property type="entry name" value="MscS_beta-dom_sf"/>
</dbReference>
<accession>A0A087DB01</accession>
<proteinExistence type="inferred from homology"/>
<evidence type="ECO:0000256" key="5">
    <source>
        <dbReference type="ARBA" id="ARBA00022989"/>
    </source>
</evidence>
<dbReference type="InterPro" id="IPR045275">
    <property type="entry name" value="MscS_archaea/bacteria_type"/>
</dbReference>
<dbReference type="PANTHER" id="PTHR30221">
    <property type="entry name" value="SMALL-CONDUCTANCE MECHANOSENSITIVE CHANNEL"/>
    <property type="match status" value="1"/>
</dbReference>
<dbReference type="InterPro" id="IPR011014">
    <property type="entry name" value="MscS_channel_TM-2"/>
</dbReference>
<dbReference type="RefSeq" id="WP_033890602.1">
    <property type="nucleotide sequence ID" value="NZ_JDUT01000001.1"/>
</dbReference>
<dbReference type="Pfam" id="PF00924">
    <property type="entry name" value="MS_channel_2nd"/>
    <property type="match status" value="1"/>
</dbReference>
<gene>
    <name evidence="10" type="ORF">BISA_0393</name>
</gene>
<dbReference type="Proteomes" id="UP000029066">
    <property type="component" value="Unassembled WGS sequence"/>
</dbReference>
<dbReference type="InterPro" id="IPR010920">
    <property type="entry name" value="LSM_dom_sf"/>
</dbReference>
<dbReference type="STRING" id="1437607.BISA_0393"/>
<comment type="similarity">
    <text evidence="2">Belongs to the MscS (TC 1.A.23) family.</text>
</comment>
<comment type="subcellular location">
    <subcellularLocation>
        <location evidence="1">Cell membrane</location>
        <topology evidence="1">Multi-pass membrane protein</topology>
    </subcellularLocation>
</comment>
<dbReference type="SUPFAM" id="SSF82861">
    <property type="entry name" value="Mechanosensitive channel protein MscS (YggB), transmembrane region"/>
    <property type="match status" value="1"/>
</dbReference>
<organism evidence="10 11">
    <name type="scientific">Bifidobacterium saguini DSM 23967</name>
    <dbReference type="NCBI Taxonomy" id="1437607"/>
    <lineage>
        <taxon>Bacteria</taxon>
        <taxon>Bacillati</taxon>
        <taxon>Actinomycetota</taxon>
        <taxon>Actinomycetes</taxon>
        <taxon>Bifidobacteriales</taxon>
        <taxon>Bifidobacteriaceae</taxon>
        <taxon>Bifidobacterium</taxon>
    </lineage>
</organism>
<name>A0A087DB01_9BIFI</name>
<dbReference type="GO" id="GO:0008381">
    <property type="term" value="F:mechanosensitive monoatomic ion channel activity"/>
    <property type="evidence" value="ECO:0007669"/>
    <property type="project" value="InterPro"/>
</dbReference>
<evidence type="ECO:0000313" key="10">
    <source>
        <dbReference type="EMBL" id="KFI92701.1"/>
    </source>
</evidence>
<dbReference type="PANTHER" id="PTHR30221:SF1">
    <property type="entry name" value="SMALL-CONDUCTANCE MECHANOSENSITIVE CHANNEL"/>
    <property type="match status" value="1"/>
</dbReference>
<dbReference type="InterPro" id="IPR006685">
    <property type="entry name" value="MscS_channel_2nd"/>
</dbReference>